<dbReference type="Proteomes" id="UP001157353">
    <property type="component" value="Unassembled WGS sequence"/>
</dbReference>
<keyword evidence="1" id="KW-1133">Transmembrane helix</keyword>
<protein>
    <submittedName>
        <fullName evidence="2">Uncharacterized protein</fullName>
    </submittedName>
</protein>
<dbReference type="RefSeq" id="WP_284203224.1">
    <property type="nucleotide sequence ID" value="NZ_BSPQ01000002.1"/>
</dbReference>
<feature type="transmembrane region" description="Helical" evidence="1">
    <location>
        <begin position="27"/>
        <end position="49"/>
    </location>
</feature>
<keyword evidence="1" id="KW-0472">Membrane</keyword>
<dbReference type="EMBL" id="BSPQ01000002">
    <property type="protein sequence ID" value="GLS90101.1"/>
    <property type="molecule type" value="Genomic_DNA"/>
</dbReference>
<evidence type="ECO:0000313" key="2">
    <source>
        <dbReference type="EMBL" id="GLS90101.1"/>
    </source>
</evidence>
<feature type="transmembrane region" description="Helical" evidence="1">
    <location>
        <begin position="56"/>
        <end position="75"/>
    </location>
</feature>
<evidence type="ECO:0000256" key="1">
    <source>
        <dbReference type="SAM" id="Phobius"/>
    </source>
</evidence>
<evidence type="ECO:0000313" key="3">
    <source>
        <dbReference type="Proteomes" id="UP001157353"/>
    </source>
</evidence>
<accession>A0ABQ6DY61</accession>
<comment type="caution">
    <text evidence="2">The sequence shown here is derived from an EMBL/GenBank/DDBJ whole genome shotgun (WGS) entry which is preliminary data.</text>
</comment>
<sequence>MDILIVVVILFVFTVVPVKVGANILKIEGATLGICFVAVLLSVLANALATGFIGEGFFPSFVALIITGFFFSGLFKTNTVTGFVLAAISVGVQIGVAMIAVGLGFAFLA</sequence>
<keyword evidence="1" id="KW-0812">Transmembrane</keyword>
<reference evidence="3" key="1">
    <citation type="journal article" date="2019" name="Int. J. Syst. Evol. Microbiol.">
        <title>The Global Catalogue of Microorganisms (GCM) 10K type strain sequencing project: providing services to taxonomists for standard genome sequencing and annotation.</title>
        <authorList>
            <consortium name="The Broad Institute Genomics Platform"/>
            <consortium name="The Broad Institute Genome Sequencing Center for Infectious Disease"/>
            <person name="Wu L."/>
            <person name="Ma J."/>
        </authorList>
    </citation>
    <scope>NUCLEOTIDE SEQUENCE [LARGE SCALE GENOMIC DNA]</scope>
    <source>
        <strain evidence="3">NBRC 103166</strain>
    </source>
</reference>
<organism evidence="2 3">
    <name type="scientific">Psychromonas marina</name>
    <dbReference type="NCBI Taxonomy" id="88364"/>
    <lineage>
        <taxon>Bacteria</taxon>
        <taxon>Pseudomonadati</taxon>
        <taxon>Pseudomonadota</taxon>
        <taxon>Gammaproteobacteria</taxon>
        <taxon>Alteromonadales</taxon>
        <taxon>Psychromonadaceae</taxon>
        <taxon>Psychromonas</taxon>
    </lineage>
</organism>
<proteinExistence type="predicted"/>
<gene>
    <name evidence="2" type="ORF">GCM10007916_11680</name>
</gene>
<keyword evidence="3" id="KW-1185">Reference proteome</keyword>
<feature type="transmembrane region" description="Helical" evidence="1">
    <location>
        <begin position="81"/>
        <end position="108"/>
    </location>
</feature>
<name>A0ABQ6DY61_9GAMM</name>